<comment type="similarity">
    <text evidence="11 12">Belongs to the TonB-dependent receptor family.</text>
</comment>
<evidence type="ECO:0000256" key="9">
    <source>
        <dbReference type="ARBA" id="ARBA00023136"/>
    </source>
</evidence>
<dbReference type="InterPro" id="IPR012910">
    <property type="entry name" value="Plug_dom"/>
</dbReference>
<dbReference type="InterPro" id="IPR000531">
    <property type="entry name" value="Beta-barrel_TonB"/>
</dbReference>
<evidence type="ECO:0000256" key="10">
    <source>
        <dbReference type="ARBA" id="ARBA00023237"/>
    </source>
</evidence>
<evidence type="ECO:0000256" key="6">
    <source>
        <dbReference type="ARBA" id="ARBA00023004"/>
    </source>
</evidence>
<protein>
    <submittedName>
        <fullName evidence="15">TonB-dependent receptor</fullName>
    </submittedName>
</protein>
<dbReference type="SUPFAM" id="SSF56935">
    <property type="entry name" value="Porins"/>
    <property type="match status" value="1"/>
</dbReference>
<keyword evidence="2 11" id="KW-0813">Transport</keyword>
<gene>
    <name evidence="15" type="ORF">HJO_08899</name>
</gene>
<keyword evidence="9 11" id="KW-0472">Membrane</keyword>
<evidence type="ECO:0000313" key="16">
    <source>
        <dbReference type="Proteomes" id="UP000025171"/>
    </source>
</evidence>
<reference evidence="15 16" key="1">
    <citation type="journal article" date="2014" name="Antonie Van Leeuwenhoek">
        <title>Hyphomonas beringensis sp. nov. and Hyphomonas chukchiensis sp. nov., isolated from surface seawater of the Bering Sea and Chukchi Sea.</title>
        <authorList>
            <person name="Li C."/>
            <person name="Lai Q."/>
            <person name="Li G."/>
            <person name="Dong C."/>
            <person name="Wang J."/>
            <person name="Liao Y."/>
            <person name="Shao Z."/>
        </authorList>
    </citation>
    <scope>NUCLEOTIDE SEQUENCE [LARGE SCALE GENOMIC DNA]</scope>
    <source>
        <strain evidence="15 16">MHS-2</strain>
    </source>
</reference>
<dbReference type="EMBL" id="ARYK01000004">
    <property type="protein sequence ID" value="KCZ92140.1"/>
    <property type="molecule type" value="Genomic_DNA"/>
</dbReference>
<evidence type="ECO:0000259" key="13">
    <source>
        <dbReference type="Pfam" id="PF00593"/>
    </source>
</evidence>
<dbReference type="PANTHER" id="PTHR32552:SF81">
    <property type="entry name" value="TONB-DEPENDENT OUTER MEMBRANE RECEPTOR"/>
    <property type="match status" value="1"/>
</dbReference>
<evidence type="ECO:0000256" key="11">
    <source>
        <dbReference type="PROSITE-ProRule" id="PRU01360"/>
    </source>
</evidence>
<dbReference type="PANTHER" id="PTHR32552">
    <property type="entry name" value="FERRICHROME IRON RECEPTOR-RELATED"/>
    <property type="match status" value="1"/>
</dbReference>
<dbReference type="PROSITE" id="PS52016">
    <property type="entry name" value="TONB_DEPENDENT_REC_3"/>
    <property type="match status" value="1"/>
</dbReference>
<evidence type="ECO:0000256" key="7">
    <source>
        <dbReference type="ARBA" id="ARBA00023065"/>
    </source>
</evidence>
<dbReference type="STRING" id="1280950.HJO_08899"/>
<dbReference type="PATRIC" id="fig|1280950.3.peg.1781"/>
<evidence type="ECO:0000256" key="2">
    <source>
        <dbReference type="ARBA" id="ARBA00022448"/>
    </source>
</evidence>
<keyword evidence="8 12" id="KW-0798">TonB box</keyword>
<dbReference type="AlphaFoldDB" id="A0A059FN85"/>
<evidence type="ECO:0000256" key="4">
    <source>
        <dbReference type="ARBA" id="ARBA00022496"/>
    </source>
</evidence>
<keyword evidence="5 11" id="KW-0812">Transmembrane</keyword>
<dbReference type="GO" id="GO:0009279">
    <property type="term" value="C:cell outer membrane"/>
    <property type="evidence" value="ECO:0007669"/>
    <property type="project" value="UniProtKB-SubCell"/>
</dbReference>
<dbReference type="Pfam" id="PF00593">
    <property type="entry name" value="TonB_dep_Rec_b-barrel"/>
    <property type="match status" value="1"/>
</dbReference>
<dbReference type="eggNOG" id="COG4771">
    <property type="taxonomic scope" value="Bacteria"/>
</dbReference>
<evidence type="ECO:0000256" key="3">
    <source>
        <dbReference type="ARBA" id="ARBA00022452"/>
    </source>
</evidence>
<feature type="domain" description="TonB-dependent receptor-like beta-barrel" evidence="13">
    <location>
        <begin position="286"/>
        <end position="736"/>
    </location>
</feature>
<sequence>MSTEAKAQAANEAETNEVVEDATTHLKKVTVTAQRREESLQDVPIAISVIDAAALADSNYTAIADIQYLSPGVNFNSNFGGGFNIRGIGTQSLLMTAEQSVGLVIDGVVQGLPEVSFAGPSYQTMTDIERIEVLKGPQGTLFGKNSSAGIIQIITKNPQLNETTLEAAISYGTDNETNSSATLNVPLGQKAALRVNGVYQQRDGFVENRLTNQDIWSHERLGFRGKLLVEPTDSLSLLFTGEYRRLIDDANGAWTLRECGSGFLGFVPCDELAAFDIVAGPENMAGAWDGKNYTRQTNTSLSMEANWDTPIGTITSISAYRDLEQRIAVDTDATPTEVYSYNHNTSGGDQFTQELRLNGERNIFNYTLGAYYYHATPFQRGTNGGKLTFLPDESPFILSAVAIGPGAASGYAVDVQAETESTAIFGQLEAEVSPGLTLIAGGRYTSDDVEQTIRYFDLPFMCATAFAFGGDCHPSDTPPTPTTAATSADEFTYKLTAQYYVTPNINIYSSYARGYKGPLIAYPANRPQELVRPETSKSWEAGIKSTLLDGTLNLNVDVFKTTYDDFQGQQRVGTPPVYYYTTTNAGGLETKGIEADAQWQATPNLQFGASVSYIPTEFTEFAVQCYDQYTNPANPIGECNYIQPGLPADAPPQFNASGYPQIYSPEWTYTLSGDYSVPVGTQGTLDFHADWNYRSETYGVVADTNAINEGYGLLNGQISYMPNDQSWRIAVFGRNLLDEKFVAGIFRTPFDSGNYGTDPLSTLGYSNIPALDSNRTLGVKLNVFFGS</sequence>
<keyword evidence="10 11" id="KW-0998">Cell outer membrane</keyword>
<evidence type="ECO:0000313" key="15">
    <source>
        <dbReference type="EMBL" id="KCZ92140.1"/>
    </source>
</evidence>
<evidence type="ECO:0000256" key="5">
    <source>
        <dbReference type="ARBA" id="ARBA00022692"/>
    </source>
</evidence>
<keyword evidence="4" id="KW-0410">Iron transport</keyword>
<dbReference type="Proteomes" id="UP000025171">
    <property type="component" value="Unassembled WGS sequence"/>
</dbReference>
<evidence type="ECO:0000256" key="8">
    <source>
        <dbReference type="ARBA" id="ARBA00023077"/>
    </source>
</evidence>
<comment type="subcellular location">
    <subcellularLocation>
        <location evidence="1 11">Cell outer membrane</location>
        <topology evidence="1 11">Multi-pass membrane protein</topology>
    </subcellularLocation>
</comment>
<keyword evidence="16" id="KW-1185">Reference proteome</keyword>
<dbReference type="InterPro" id="IPR036942">
    <property type="entry name" value="Beta-barrel_TonB_sf"/>
</dbReference>
<proteinExistence type="inferred from homology"/>
<dbReference type="GO" id="GO:0006826">
    <property type="term" value="P:iron ion transport"/>
    <property type="evidence" value="ECO:0007669"/>
    <property type="project" value="UniProtKB-KW"/>
</dbReference>
<dbReference type="Gene3D" id="2.40.170.20">
    <property type="entry name" value="TonB-dependent receptor, beta-barrel domain"/>
    <property type="match status" value="1"/>
</dbReference>
<keyword evidence="3 11" id="KW-1134">Transmembrane beta strand</keyword>
<accession>A0A059FN85</accession>
<dbReference type="CDD" id="cd01347">
    <property type="entry name" value="ligand_gated_channel"/>
    <property type="match status" value="1"/>
</dbReference>
<evidence type="ECO:0000256" key="1">
    <source>
        <dbReference type="ARBA" id="ARBA00004571"/>
    </source>
</evidence>
<organism evidence="15 16">
    <name type="scientific">Hyphomonas johnsonii MHS-2</name>
    <dbReference type="NCBI Taxonomy" id="1280950"/>
    <lineage>
        <taxon>Bacteria</taxon>
        <taxon>Pseudomonadati</taxon>
        <taxon>Pseudomonadota</taxon>
        <taxon>Alphaproteobacteria</taxon>
        <taxon>Hyphomonadales</taxon>
        <taxon>Hyphomonadaceae</taxon>
        <taxon>Hyphomonas</taxon>
    </lineage>
</organism>
<evidence type="ECO:0000259" key="14">
    <source>
        <dbReference type="Pfam" id="PF07715"/>
    </source>
</evidence>
<comment type="caution">
    <text evidence="15">The sequence shown here is derived from an EMBL/GenBank/DDBJ whole genome shotgun (WGS) entry which is preliminary data.</text>
</comment>
<dbReference type="InterPro" id="IPR039426">
    <property type="entry name" value="TonB-dep_rcpt-like"/>
</dbReference>
<keyword evidence="6" id="KW-0408">Iron</keyword>
<feature type="domain" description="TonB-dependent receptor plug" evidence="14">
    <location>
        <begin position="40"/>
        <end position="150"/>
    </location>
</feature>
<dbReference type="Pfam" id="PF07715">
    <property type="entry name" value="Plug"/>
    <property type="match status" value="1"/>
</dbReference>
<keyword evidence="15" id="KW-0675">Receptor</keyword>
<keyword evidence="7" id="KW-0406">Ion transport</keyword>
<name>A0A059FN85_9PROT</name>
<evidence type="ECO:0000256" key="12">
    <source>
        <dbReference type="RuleBase" id="RU003357"/>
    </source>
</evidence>